<dbReference type="Proteomes" id="UP000271974">
    <property type="component" value="Unassembled WGS sequence"/>
</dbReference>
<comment type="caution">
    <text evidence="3">The sequence shown here is derived from an EMBL/GenBank/DDBJ whole genome shotgun (WGS) entry which is preliminary data.</text>
</comment>
<dbReference type="AlphaFoldDB" id="A0A433SQA1"/>
<feature type="compositionally biased region" description="Low complexity" evidence="2">
    <location>
        <begin position="285"/>
        <end position="294"/>
    </location>
</feature>
<sequence>MASSGGVEESLDFDFFETPRHQNEDTQIFPAAKPPKGPGPTESEEKQTAPKAIASPVKKRSVHESDSDNYSSNSASEVDQKEKDKNKNKTKCRRSSSNSSLSSTGLNSSGRQSLSKRSRSGSGSNVSKTGSSVSSDSDTERPSNPVAKIPEKALPKRGRSRMGEDDYSSSAYSEGEENSDSKSPTESYREDSDWKDSSKRTETRHKQAWGEKSVLNSKPNRKDTRARPKTAKARVSGSTHSASSGSNRKKDSSARSDSESLSDSDITDVSPMDSPRLQKGPSDTANNRAGGAKNRNSRVSSAGDGSRHKMHKFIALPVSGLDLANDGGDEGFDPPTNSRGGRGGSSLDLDILMKAVGELEKQKRVQANSRRVMFAPMGASREKNNYTFDESKTRDIERENQRLLNEIVRRVNSTADQRKQFYASPKPTYKLTPSAINRERDMKRIESENMAFLKRLQKVKPTTTICRDNQLKSYENTTLHGVSIAALHPLPGRTSRGSSDAGGGRRRSGASSVADSASSIGSRTRSMTSIHSGISSVRSSKRGSRPSSATVRPGSATKRLDSRPEWTDRW</sequence>
<evidence type="ECO:0000256" key="2">
    <source>
        <dbReference type="SAM" id="MobiDB-lite"/>
    </source>
</evidence>
<feature type="compositionally biased region" description="Basic and acidic residues" evidence="2">
    <location>
        <begin position="78"/>
        <end position="87"/>
    </location>
</feature>
<dbReference type="PANTHER" id="PTHR23035:SF1">
    <property type="entry name" value="CILIA- AND FLAGELLA-ASSOCIATED PROTEIN 97"/>
    <property type="match status" value="1"/>
</dbReference>
<dbReference type="OrthoDB" id="515313at2759"/>
<dbReference type="InterPro" id="IPR038791">
    <property type="entry name" value="Cfap97/Hemingway"/>
</dbReference>
<name>A0A433SQA1_ELYCH</name>
<accession>A0A433SQA1</accession>
<evidence type="ECO:0008006" key="5">
    <source>
        <dbReference type="Google" id="ProtNLM"/>
    </source>
</evidence>
<evidence type="ECO:0000313" key="3">
    <source>
        <dbReference type="EMBL" id="RUS71416.1"/>
    </source>
</evidence>
<gene>
    <name evidence="3" type="ORF">EGW08_020820</name>
</gene>
<feature type="compositionally biased region" description="Low complexity" evidence="2">
    <location>
        <begin position="95"/>
        <end position="113"/>
    </location>
</feature>
<protein>
    <recommendedName>
        <fullName evidence="5">Cilia- and flagella-associated protein 97</fullName>
    </recommendedName>
</protein>
<feature type="compositionally biased region" description="Low complexity" evidence="2">
    <location>
        <begin position="509"/>
        <end position="538"/>
    </location>
</feature>
<dbReference type="PANTHER" id="PTHR23035">
    <property type="entry name" value="CILIA- AND FLAGELLA-ASSOCIATED PROTEIN 97-RELATED"/>
    <property type="match status" value="1"/>
</dbReference>
<dbReference type="InterPro" id="IPR029488">
    <property type="entry name" value="Hmw/CFAP97"/>
</dbReference>
<feature type="compositionally biased region" description="Low complexity" evidence="2">
    <location>
        <begin position="236"/>
        <end position="246"/>
    </location>
</feature>
<feature type="compositionally biased region" description="Low complexity" evidence="2">
    <location>
        <begin position="120"/>
        <end position="136"/>
    </location>
</feature>
<comment type="similarity">
    <text evidence="1">Belongs to the CFAP97 family.</text>
</comment>
<feature type="compositionally biased region" description="Basic and acidic residues" evidence="2">
    <location>
        <begin position="187"/>
        <end position="209"/>
    </location>
</feature>
<feature type="region of interest" description="Disordered" evidence="2">
    <location>
        <begin position="1"/>
        <end position="345"/>
    </location>
</feature>
<reference evidence="3 4" key="1">
    <citation type="submission" date="2019-01" db="EMBL/GenBank/DDBJ databases">
        <title>A draft genome assembly of the solar-powered sea slug Elysia chlorotica.</title>
        <authorList>
            <person name="Cai H."/>
            <person name="Li Q."/>
            <person name="Fang X."/>
            <person name="Li J."/>
            <person name="Curtis N.E."/>
            <person name="Altenburger A."/>
            <person name="Shibata T."/>
            <person name="Feng M."/>
            <person name="Maeda T."/>
            <person name="Schwartz J.A."/>
            <person name="Shigenobu S."/>
            <person name="Lundholm N."/>
            <person name="Nishiyama T."/>
            <person name="Yang H."/>
            <person name="Hasebe M."/>
            <person name="Li S."/>
            <person name="Pierce S.K."/>
            <person name="Wang J."/>
        </authorList>
    </citation>
    <scope>NUCLEOTIDE SEQUENCE [LARGE SCALE GENOMIC DNA]</scope>
    <source>
        <strain evidence="3">EC2010</strain>
        <tissue evidence="3">Whole organism of an adult</tissue>
    </source>
</reference>
<organism evidence="3 4">
    <name type="scientific">Elysia chlorotica</name>
    <name type="common">Eastern emerald elysia</name>
    <name type="synonym">Sea slug</name>
    <dbReference type="NCBI Taxonomy" id="188477"/>
    <lineage>
        <taxon>Eukaryota</taxon>
        <taxon>Metazoa</taxon>
        <taxon>Spiralia</taxon>
        <taxon>Lophotrochozoa</taxon>
        <taxon>Mollusca</taxon>
        <taxon>Gastropoda</taxon>
        <taxon>Heterobranchia</taxon>
        <taxon>Euthyneura</taxon>
        <taxon>Panpulmonata</taxon>
        <taxon>Sacoglossa</taxon>
        <taxon>Placobranchoidea</taxon>
        <taxon>Plakobranchidae</taxon>
        <taxon>Elysia</taxon>
    </lineage>
</organism>
<dbReference type="EMBL" id="RQTK01001215">
    <property type="protein sequence ID" value="RUS71416.1"/>
    <property type="molecule type" value="Genomic_DNA"/>
</dbReference>
<evidence type="ECO:0000313" key="4">
    <source>
        <dbReference type="Proteomes" id="UP000271974"/>
    </source>
</evidence>
<dbReference type="STRING" id="188477.A0A433SQA1"/>
<feature type="compositionally biased region" description="Basic and acidic residues" evidence="2">
    <location>
        <begin position="248"/>
        <end position="258"/>
    </location>
</feature>
<feature type="region of interest" description="Disordered" evidence="2">
    <location>
        <begin position="487"/>
        <end position="570"/>
    </location>
</feature>
<dbReference type="Pfam" id="PF13879">
    <property type="entry name" value="Hmw_CFAP97"/>
    <property type="match status" value="1"/>
</dbReference>
<dbReference type="GO" id="GO:0007283">
    <property type="term" value="P:spermatogenesis"/>
    <property type="evidence" value="ECO:0007669"/>
    <property type="project" value="TreeGrafter"/>
</dbReference>
<keyword evidence="4" id="KW-1185">Reference proteome</keyword>
<evidence type="ECO:0000256" key="1">
    <source>
        <dbReference type="ARBA" id="ARBA00008315"/>
    </source>
</evidence>
<feature type="compositionally biased region" description="Basic and acidic residues" evidence="2">
    <location>
        <begin position="558"/>
        <end position="570"/>
    </location>
</feature>
<proteinExistence type="inferred from homology"/>